<dbReference type="FunFam" id="3.40.50.300:FF:000142">
    <property type="entry name" value="Midasin"/>
    <property type="match status" value="1"/>
</dbReference>
<dbReference type="Pfam" id="PF17867">
    <property type="entry name" value="AAA_lid_7"/>
    <property type="match status" value="3"/>
</dbReference>
<dbReference type="STRING" id="3775.A0A1Q3CJ45"/>
<dbReference type="FunFam" id="3.40.50.300:FF:001861">
    <property type="entry name" value="Midasin"/>
    <property type="match status" value="1"/>
</dbReference>
<evidence type="ECO:0000256" key="5">
    <source>
        <dbReference type="ARBA" id="ARBA00022741"/>
    </source>
</evidence>
<dbReference type="OrthoDB" id="5186at2759"/>
<dbReference type="InterPro" id="IPR025662">
    <property type="entry name" value="Sigma_54_int_dom_ATP-bd_1"/>
</dbReference>
<feature type="compositionally biased region" description="Acidic residues" evidence="11">
    <location>
        <begin position="4614"/>
        <end position="4627"/>
    </location>
</feature>
<evidence type="ECO:0000256" key="11">
    <source>
        <dbReference type="SAM" id="MobiDB-lite"/>
    </source>
</evidence>
<feature type="region of interest" description="Disordered" evidence="11">
    <location>
        <begin position="4610"/>
        <end position="4868"/>
    </location>
</feature>
<evidence type="ECO:0000259" key="12">
    <source>
        <dbReference type="PROSITE" id="PS50234"/>
    </source>
</evidence>
<dbReference type="InterPro" id="IPR041190">
    <property type="entry name" value="Midasin_AAA_lid_5"/>
</dbReference>
<keyword evidence="14" id="KW-1185">Reference proteome</keyword>
<comment type="subcellular location">
    <subcellularLocation>
        <location evidence="1">Nucleus</location>
        <location evidence="1">Nucleolus</location>
    </subcellularLocation>
    <subcellularLocation>
        <location evidence="2">Nucleus</location>
        <location evidence="2">Nucleoplasm</location>
    </subcellularLocation>
</comment>
<dbReference type="GO" id="GO:0030687">
    <property type="term" value="C:preribosome, large subunit precursor"/>
    <property type="evidence" value="ECO:0007669"/>
    <property type="project" value="TreeGrafter"/>
</dbReference>
<feature type="domain" description="VWFA" evidence="12">
    <location>
        <begin position="5189"/>
        <end position="5389"/>
    </location>
</feature>
<dbReference type="FunFam" id="3.40.50.300:FF:001368">
    <property type="entry name" value="Midasin"/>
    <property type="match status" value="1"/>
</dbReference>
<evidence type="ECO:0000256" key="7">
    <source>
        <dbReference type="ARBA" id="ARBA00023186"/>
    </source>
</evidence>
<dbReference type="GO" id="GO:0000055">
    <property type="term" value="P:ribosomal large subunit export from nucleus"/>
    <property type="evidence" value="ECO:0007669"/>
    <property type="project" value="TreeGrafter"/>
</dbReference>
<keyword evidence="5 9" id="KW-0547">Nucleotide-binding</keyword>
<comment type="caution">
    <text evidence="13">The sequence shown here is derived from an EMBL/GenBank/DDBJ whole genome shotgun (WGS) entry which is preliminary data.</text>
</comment>
<feature type="region of interest" description="Disordered" evidence="11">
    <location>
        <begin position="5047"/>
        <end position="5069"/>
    </location>
</feature>
<evidence type="ECO:0000313" key="14">
    <source>
        <dbReference type="Proteomes" id="UP000187406"/>
    </source>
</evidence>
<feature type="compositionally biased region" description="Acidic residues" evidence="11">
    <location>
        <begin position="4746"/>
        <end position="4757"/>
    </location>
</feature>
<dbReference type="SUPFAM" id="SSF52540">
    <property type="entry name" value="P-loop containing nucleoside triphosphate hydrolases"/>
    <property type="match status" value="6"/>
</dbReference>
<evidence type="ECO:0000313" key="13">
    <source>
        <dbReference type="EMBL" id="GAV80132.1"/>
    </source>
</evidence>
<accession>A0A1Q3CJ45</accession>
<dbReference type="GO" id="GO:0000027">
    <property type="term" value="P:ribosomal large subunit assembly"/>
    <property type="evidence" value="ECO:0007669"/>
    <property type="project" value="InterPro"/>
</dbReference>
<evidence type="ECO:0000256" key="2">
    <source>
        <dbReference type="ARBA" id="ARBA00004642"/>
    </source>
</evidence>
<evidence type="ECO:0000256" key="4">
    <source>
        <dbReference type="ARBA" id="ARBA00017143"/>
    </source>
</evidence>
<dbReference type="FunFam" id="3.40.50.300:FF:000582">
    <property type="entry name" value="Midasin"/>
    <property type="match status" value="1"/>
</dbReference>
<dbReference type="FunCoup" id="A0A1Q3CJ45">
    <property type="interactions" value="2272"/>
</dbReference>
<dbReference type="Gene3D" id="3.40.50.300">
    <property type="entry name" value="P-loop containing nucleotide triphosphate hydrolases"/>
    <property type="match status" value="7"/>
</dbReference>
<feature type="compositionally biased region" description="Acidic residues" evidence="11">
    <location>
        <begin position="4702"/>
        <end position="4721"/>
    </location>
</feature>
<keyword evidence="7 9" id="KW-0143">Chaperone</keyword>
<evidence type="ECO:0000256" key="1">
    <source>
        <dbReference type="ARBA" id="ARBA00004604"/>
    </source>
</evidence>
<dbReference type="GO" id="GO:0005524">
    <property type="term" value="F:ATP binding"/>
    <property type="evidence" value="ECO:0007669"/>
    <property type="project" value="UniProtKB-KW"/>
</dbReference>
<gene>
    <name evidence="13" type="ORF">CFOL_v3_23593</name>
</gene>
<comment type="similarity">
    <text evidence="3 9">Belongs to the midasin family.</text>
</comment>
<keyword evidence="10" id="KW-0175">Coiled coil</keyword>
<organism evidence="13 14">
    <name type="scientific">Cephalotus follicularis</name>
    <name type="common">Albany pitcher plant</name>
    <dbReference type="NCBI Taxonomy" id="3775"/>
    <lineage>
        <taxon>Eukaryota</taxon>
        <taxon>Viridiplantae</taxon>
        <taxon>Streptophyta</taxon>
        <taxon>Embryophyta</taxon>
        <taxon>Tracheophyta</taxon>
        <taxon>Spermatophyta</taxon>
        <taxon>Magnoliopsida</taxon>
        <taxon>eudicotyledons</taxon>
        <taxon>Gunneridae</taxon>
        <taxon>Pentapetalae</taxon>
        <taxon>rosids</taxon>
        <taxon>fabids</taxon>
        <taxon>Oxalidales</taxon>
        <taxon>Cephalotaceae</taxon>
        <taxon>Cephalotus</taxon>
    </lineage>
</organism>
<feature type="region of interest" description="Disordered" evidence="11">
    <location>
        <begin position="4534"/>
        <end position="4563"/>
    </location>
</feature>
<evidence type="ECO:0000256" key="6">
    <source>
        <dbReference type="ARBA" id="ARBA00022840"/>
    </source>
</evidence>
<dbReference type="GO" id="GO:0016887">
    <property type="term" value="F:ATP hydrolysis activity"/>
    <property type="evidence" value="ECO:0007669"/>
    <property type="project" value="InterPro"/>
</dbReference>
<keyword evidence="6 9" id="KW-0067">ATP-binding</keyword>
<dbReference type="EMBL" id="BDDD01002121">
    <property type="protein sequence ID" value="GAV80132.1"/>
    <property type="molecule type" value="Genomic_DNA"/>
</dbReference>
<dbReference type="PROSITE" id="PS50234">
    <property type="entry name" value="VWFA"/>
    <property type="match status" value="1"/>
</dbReference>
<keyword evidence="8 9" id="KW-0539">Nucleus</keyword>
<evidence type="ECO:0000256" key="3">
    <source>
        <dbReference type="ARBA" id="ARBA00007188"/>
    </source>
</evidence>
<dbReference type="PROSITE" id="PS00675">
    <property type="entry name" value="SIGMA54_INTERACT_1"/>
    <property type="match status" value="1"/>
</dbReference>
<dbReference type="Pfam" id="PF07728">
    <property type="entry name" value="AAA_5"/>
    <property type="match status" value="7"/>
</dbReference>
<dbReference type="InParanoid" id="A0A1Q3CJ45"/>
<dbReference type="InterPro" id="IPR040848">
    <property type="entry name" value="AAA_lid_7"/>
</dbReference>
<dbReference type="PANTHER" id="PTHR48103:SF2">
    <property type="entry name" value="MIDASIN"/>
    <property type="match status" value="1"/>
</dbReference>
<comment type="function">
    <text evidence="9">Nuclear chaperone required for maturation and nuclear export of pre-60S ribosome subunits.</text>
</comment>
<feature type="compositionally biased region" description="Polar residues" evidence="11">
    <location>
        <begin position="4899"/>
        <end position="4914"/>
    </location>
</feature>
<feature type="compositionally biased region" description="Polar residues" evidence="11">
    <location>
        <begin position="4842"/>
        <end position="4868"/>
    </location>
</feature>
<dbReference type="InterPro" id="IPR011704">
    <property type="entry name" value="ATPase_dyneun-rel_AAA"/>
</dbReference>
<evidence type="ECO:0000256" key="10">
    <source>
        <dbReference type="SAM" id="Coils"/>
    </source>
</evidence>
<dbReference type="InterPro" id="IPR027417">
    <property type="entry name" value="P-loop_NTPase"/>
</dbReference>
<dbReference type="InterPro" id="IPR003593">
    <property type="entry name" value="AAA+_ATPase"/>
</dbReference>
<dbReference type="CDD" id="cd00009">
    <property type="entry name" value="AAA"/>
    <property type="match status" value="2"/>
</dbReference>
<feature type="coiled-coil region" evidence="10">
    <location>
        <begin position="794"/>
        <end position="821"/>
    </location>
</feature>
<sequence>MSMDGSFSVESALTRFVARCPQLASVPQLGTLVQKGHNLTEEEVVNSVAELFLHPKYTIPLVGCFRPIIRRIVEKAVALLRLVSNLSSNVDVTAAGPVSFDDDAINIIEFHVRNDMGLNLHELACLALCRSVDLAPFLLGLTLSYFKFAPPPFERILKKGKISELSTKVVARYLLSVRTSYRFLVMEPDVFSKLWDWSCFLDFAKKSLNLKLGNGTEFEIDTADIRWCGIQIISIILKMRDRAIANFGVGAEEAFSCLLRWEDFCQDTAIEKAGSYIFSSAHIKLLSSNGDSDHIQNTAPQSSSINFQKPSMFHEIEPSLRRRRLLTGDDRSSGSPFVMTSTLKKSFEMVLLAVSQKWPALLYGPAGAGKSALISKLAQDSGNQVLSIFMDDQIDGKTLVGSYVCTDQPGEFKWQPGSLTQAVLYGFWVVIEDVDKAPSDVLPIILPLLEGSSFFETGHGEEIRVAESFRLFSTISTSKSDISHSTEGGKMLNVLWRKVMIGPPSNEDLLDIVKAWYPDLEPLAGRLVETFDNIRCAPLHQLFGLESRNSSSFSSLSLFSLRDLLKWCKRITGLNFSSFAKGLSAYECHYIYQEAIDIFAAFSMSIENRLSIMKEIAKMWAITVSGEEILHPHKPIIQDLLSELRIGRITLQRTQNAFYDQKTFVELRNSMNVLERIACSVKYNESVLLVGETGTGKTTLVQNLAKWLGQRLTVLNLSQQSDVTDLLGGFKPVDAHSICIPLYKEFEDLFSKTFSMEDNAKVFGWFQEHLRAKNWKKLLRGFKKTIRNVVFSFENKVEERSASLRKRKKSLEEQLKAWENFSVKIENAHRQMGASSGMVFSFVEGAFVSALRNGEWILLDEVNLAPPETLQRVTGVLDGEYGSLCLTERGDVRNIHRHPNFRLFACMNPATDAGKRDLPYSLRSRFTEYFVDDILGDDDLQLFIDKFMGGVQADEKLKDNIKKFYKSAKKASEERLQDGANQKPQFSLRSLYRALEYTRKAERKFVFQKALYDGFCMFFLTLLDGPSTKIMNKMIVSELLGGNEPRPIPFGCYLTVKENLESNNFLKNYVITDSVERHLRNLSRAIFIRRYPVLLQGPTSSGKTSLVQYLADLTGHRFVRINNHEHTDLQEYLGSYITDSGGKLVFNEGVLVQAVRNGYWIVLDELNLAPSDVLEALNRLLDDNRELFVPELQETVRAHPDFMLFATQNPPTLYGGRKMLSRAFRNRFVEIHVDEIPAKELSTILEKRCQIPGSYAKKMVEVMVELQLHRQNSKVFAGKHGYITPRDLFRWADRFRAFGKSYEDLARDGYYLLAERLRDEGEKCVVQEVLERNLRVKLVKEDLYKQLREPVLLVGETGGGKTTVCQLLSVVLGLKLHILNCHQYTETSDFLGGFYPVRERSMMMAEFNDVVEQLMLSKAFPKDFRISSDISLASLTLDHLDDVIKNYGKGQVISPDVTVQDIDMLEKMKLKLAKLYLNWQTIFMWQDGPLVQAMKAGDLFLVDEISLADDSVLERLNSVLEPERKLSLAEKGGPLLEILTAHPNFFILATMNPGGDFGKKELSPALRNRFTEIWVPPVSDLLELRDIAMERFCNAELARFIVPMLSFWEWFNQLQTGKMLTVRDLLSWVAFINSTGRILGPELSFLHGVFLVLLDGLSLGTGISRRDAEELRQRCLSFLLEQLNVCFLLPCILFLMENYGWGDLEAVRDISCSNCKEYNNIFGIHPFFIEKGFMKSEVGGFELSAPTTRRNALRVLRALQLPKPVLLEGSPGVGKTSLVVALGKFSGHKVVRINLSEQTDIMDLLGSDLPVESDEGMKFAWSDGILLEALKEGCWVLLDELNLAPQSGLNAILDHRAEVFIPELGLTFKCPQSFRVFACQNPSYQGGGRKGLPKSFLNRFTKVYVDELAEDDYLFICSSLYPSIPRALLSKLILFNQRLHEETMLYHKFAQDGSPWEFNLRDVMRSCEVIQGAPEKSKVDCFLDILYVQRMRTAADRREVLRLYEEIFGGKPSINPYPRVQMNSRYLIVGNTAIKRNYFQSSKISSNHLKIMPEIRQVMQAAAQCIKHQWLCILIGPPSSGKTSLIRLLAQLSGNVLNELNLSSATDISELLGCFEQYDALRKVRLALSQVESYMNEYCSLQSEYSVESFATERKNLITRWLALLSDSSAHVEQWKSGVESLPLLAEIIEELKLSQNTLPVSWSSEELDRIMKTILKLQEDQKGRSYSAKFEWVTGLLIKAIEKGEWIVLENANLCSPTVLDRINSLVEPSGTITVNECGIVDGKPVVLHPHSNFRMFLTVNPSCGEVSRAMRNRGVEIFMLQPYWLLDNRSGYSCEEMEVTDVQRFLVLSGIPTGKLVDAMAKAHIYATNEALRLSVHVTYLELARWVQLFQQLLMNGNEPLWSLQISWEHTYLSSLGEAEGAHIVSHGNISYLSVNKLYEDFLMEKPLCLPGGWPNPLKLRDFIWYSKEVSVKQNCMYLEFLGGQYALHISGIASNSRPLDQSIVASSYVGTYVMDSKTLREIMFPTVSTGIIPKSGRETEFGLDLANKILFFAANWTIEQATKSDLHLYLSWFSWFNSQLQPYCQFFRSFLKLLKDELKHSIWEKYIFPCHQELISLNQVEIDLQPIPVLSLELVESTASDCMSEFSRRCLCNAVNCVGLLRLTYRQWNDESEHNYTDETRPFKPFLNSLQVLEKDVLDILVESRSFDVLRQLYIYLLEDHMQFWKGVSSSQYEHMLFSWRCLLKDIGRLEDFCPRAVKIVLMESKNVEKVSSWHCSSDKSLLLVHGGHPFLPSSPVLFHKQHQILELCELVWPTKIQSLKQVNLSPVEFVASSNPELRFLAVQGASISSYIMSKCDGDDGHPVEKLEEMYQMLLQRFEHEKRRLGKNLGSDEDDIYGAISACCCVVCPEMLCMKSCFDSWLGTLPIFDSASFFLDMELLQELSLLDPEELVELAHISKLLESVLQFSVAFSSRQPQVFLPHQKLLWALDASTSEDAVNAKITSYVHEFWFRWHSSMWSHVPVSVKNFLKIGGNNIPQPEMLFQPVRTVTVIQILQSTSAIKDHCVCCMGLKIASSNFWQDFSSGKNLPDYLLSVARCLFRKIIYAHKKSFDAAKFADIKTILSVFESTTTTHDDVQHLSSLIALTSHHKLKSSVHMFIEPLLGELYVHYSSTDFHYNLGCAWLRIGALRYTLLLCHDDLDPAMKYYFKYSQLEEKISSLELEIKARQESDYLAGWLSMRESNKNRARTLENLQIEGKMLKRKIVFRPDQKKFKKLKEECGEFLEFVLSLIAFVGTIDGMNLEQIVDQVCNCQATATCFNDRLSDEYFAYVDIVQPVQVAIYEMKLGISLVLSSVLHKNFLNTVREDNMDRIMELVYSFMRFPGGFASKFVSVNLNSGLPKTFSHHTDIATVFCPSDMSLLEKLVAVSRDGSAEKKGSVLEIHHNILARVSHHVANAKLMDNESFMILDKIFCECAKTWMNIKVQIKTKEDSDAQQYKFRPRDFKIESVLDVDISSLAKSVSFDSFPEWQQLLSKEELTETMETSEKSGSSEEEWNLLQESTLNNMVKIHNQLFGSSNLVKSPGAFEISDSDRLRSFSESYSVGVEIIKGLRGLYSSGLDAKLLPEHLLRLCLEHEQKFVSPHKSGRKYNFYKDSNAPVMAQMVKLLVDLKNWISGKREELPDLQKIFNLIDMLLAIPSSTPIAKALTGLQFLLHKARVLQENGSKIPLGDRLKPVVHLVCSWQEMEFRSWPALLDDVQDQFEINAAKLWFPLYSVLQREHSGDIPEYVHSTYQSLEEFIQKSNVGEFRKRLQLLLAFHGQIIAGRQLGIYSTSFPGENVNILYNVFGFYVQFLPIILEHIEVNRKDIEKKLKDDLKLCRWGDFDYIEYAKKTRQRFGKLIEKFTDILQTPVILLFQEAAEKGMLNATLDQSECKDEDSLIGSLWCRSIWHVEWKEKLDDALLNLHFPFSFFKDAEEVLINIKQCLLSHSTMCLLYMEDWKDLWSVLENISTTTISCSVLWNNVNSRVGKRRALTDLLKLLESSGLCKHKYNSMEVSNQSNSWFLQPSYDARHLLLAQSRLSNEVVDVSLKELQFPTYESLDTEWKSVNEFYFKSMASVQFLGQISLNPHKDITSDQASRSLSFINHLIVIQEMQRSAAYGFAKKFVRFGEVVSTLGNLFSKCPDNRTGSECSISQNQYSTLNCMWQQKQLFDSLSTMLIEASLLLRTVENVHLSSCQSVKVSANRVLALIEKYIPVFQESKVHIFFLIMLPYVVLETSLQEALDNNLVGCKGIITTVDCSFHPRIISKETEQLLFKNFRVIEKFEEHVVAFAKQDLEKSSIKETLLNLFNDIFKSGKLMAEQFSAALEVQHESTNPCEEADLCGDHYTKLETEFSVALKGTYEHIIDVLQKLGSLRNGFPLPEESLSNITTWGSLFNSSVENLSIDKLGDELLETIYLVEKLAEHRNQNNSLSFAIGAHFKCLHSFVELILSYGHGLLRDFLAMHKRVCMLTHVLANVLASLFSKGYGTAKDMDDDCSRKISQDASGTGMGEGSGLNDVSDQIDEEDQLIGASEKGDGEQDASGEVPNKNEKGIEMEQDFAADTFSVSEDSGEDNNEDSDGEQLDSAMGDTGDDNKVVNEKLWNKDEDDNPSDTTEKYESGPSVKDRNVSCRELRAKEESSAIADEPGDLTSDKLDQINEETECQDDDGGIENMEDMNMDKEEAFADPTGLSLDQSNQALDENMDIDNDMDIDEKDRTDSKKEAGSEEHDESAANVVDEEEMNAEDETMTGAKAEELGGTSERDDQGEDGEDTIEMKLASPRKDAFEPGLSDLFGGNAPNSDTATQPAGNSQASASGNVSADANRSTDIDIYNDLAIPRSLPSCNTPETDLMVAGSSNGWKLTDSPPRTQLSHHESSSVGKRQPNPYRSIGDALEDWKERVKVSVDFPADNTKGQGEIGHENADADEYGYVAEFEKGLTQALGPATSEQIDTNVNCTERDGDSLTGHGEEVTVMEIEKQTSEEHPSSILENRMKELMQISDLKKSTKDVSPEVPSHGTGGPGSLSESLVSLKRCYFSEDTSESGKLSISNGELGKVQDLGDIYNDVNNNATAVWRRYELITTGLSQELAEQLRLVMEPSVASKLQGDYKTGKRINMKKVIPYIASQYRKDKIWLRRTRPNKRDYQVIIAVDDSRSMSESCCGNVAIEALVTVCRGMSQLEMGNLAVTSFGKKGNIRLLHDFDQPFTGEVGIKMISSLTFKQENTIEDEPVVDLLKYLHNKLDAAVAKARLPSGQNPLQQLVLIIADGRFHEKENLKRCVRDFLSRKRMVAFLLLDSPNESIMDLQEVSCEDKEIKVSKYLDSFPFPYYIILRNIEALPRTLADLLRQWFELMQAREV</sequence>
<dbReference type="InterPro" id="IPR002035">
    <property type="entry name" value="VWF_A"/>
</dbReference>
<feature type="compositionally biased region" description="Basic and acidic residues" evidence="11">
    <location>
        <begin position="4758"/>
        <end position="4771"/>
    </location>
</feature>
<dbReference type="FunFam" id="3.40.50.410:FF:000114">
    <property type="entry name" value="Midasin"/>
    <property type="match status" value="1"/>
</dbReference>
<dbReference type="InterPro" id="IPR012099">
    <property type="entry name" value="Midasin"/>
</dbReference>
<feature type="compositionally biased region" description="Basic and acidic residues" evidence="11">
    <location>
        <begin position="4797"/>
        <end position="4808"/>
    </location>
</feature>
<dbReference type="PIRSF" id="PIRSF010340">
    <property type="entry name" value="Midasin"/>
    <property type="match status" value="1"/>
</dbReference>
<protein>
    <recommendedName>
        <fullName evidence="4 9">Midasin</fullName>
    </recommendedName>
</protein>
<proteinExistence type="inferred from homology"/>
<feature type="compositionally biased region" description="Basic and acidic residues" evidence="11">
    <location>
        <begin position="4637"/>
        <end position="4649"/>
    </location>
</feature>
<dbReference type="GO" id="GO:0005654">
    <property type="term" value="C:nucleoplasm"/>
    <property type="evidence" value="ECO:0007669"/>
    <property type="project" value="UniProtKB-SubCell"/>
</dbReference>
<dbReference type="GO" id="GO:0005730">
    <property type="term" value="C:nucleolus"/>
    <property type="evidence" value="ECO:0007669"/>
    <property type="project" value="UniProtKB-SubCell"/>
</dbReference>
<dbReference type="SMART" id="SM00382">
    <property type="entry name" value="AAA"/>
    <property type="match status" value="6"/>
</dbReference>
<reference evidence="14" key="1">
    <citation type="submission" date="2016-04" db="EMBL/GenBank/DDBJ databases">
        <title>Cephalotus genome sequencing.</title>
        <authorList>
            <person name="Fukushima K."/>
            <person name="Hasebe M."/>
            <person name="Fang X."/>
        </authorList>
    </citation>
    <scope>NUCLEOTIDE SEQUENCE [LARGE SCALE GENOMIC DNA]</scope>
    <source>
        <strain evidence="14">cv. St1</strain>
    </source>
</reference>
<evidence type="ECO:0000256" key="9">
    <source>
        <dbReference type="PIRNR" id="PIRNR010340"/>
    </source>
</evidence>
<name>A0A1Q3CJ45_CEPFO</name>
<feature type="compositionally biased region" description="Acidic residues" evidence="11">
    <location>
        <begin position="4781"/>
        <end position="4792"/>
    </location>
</feature>
<dbReference type="Proteomes" id="UP000187406">
    <property type="component" value="Unassembled WGS sequence"/>
</dbReference>
<feature type="compositionally biased region" description="Basic and acidic residues" evidence="11">
    <location>
        <begin position="4658"/>
        <end position="4684"/>
    </location>
</feature>
<dbReference type="SUPFAM" id="SSF53300">
    <property type="entry name" value="vWA-like"/>
    <property type="match status" value="1"/>
</dbReference>
<feature type="region of interest" description="Disordered" evidence="11">
    <location>
        <begin position="4576"/>
        <end position="4597"/>
    </location>
</feature>
<dbReference type="Pfam" id="PF17865">
    <property type="entry name" value="AAA_lid_5"/>
    <property type="match status" value="1"/>
</dbReference>
<dbReference type="PANTHER" id="PTHR48103">
    <property type="entry name" value="MIDASIN-RELATED"/>
    <property type="match status" value="1"/>
</dbReference>
<dbReference type="FunFam" id="3.40.50.300:FF:001384">
    <property type="entry name" value="Midasin"/>
    <property type="match status" value="1"/>
</dbReference>
<evidence type="ECO:0000256" key="8">
    <source>
        <dbReference type="ARBA" id="ARBA00023242"/>
    </source>
</evidence>
<dbReference type="InterPro" id="IPR036465">
    <property type="entry name" value="vWFA_dom_sf"/>
</dbReference>
<feature type="region of interest" description="Disordered" evidence="11">
    <location>
        <begin position="4882"/>
        <end position="4931"/>
    </location>
</feature>